<feature type="transmembrane region" description="Helical" evidence="7">
    <location>
        <begin position="156"/>
        <end position="174"/>
    </location>
</feature>
<dbReference type="AlphaFoldDB" id="A0A6J7MY54"/>
<protein>
    <submittedName>
        <fullName evidence="10">Unannotated protein</fullName>
    </submittedName>
</protein>
<sequence>MTDTLIAHDFVVEARSQWRTVLRRFLRHRPAVASAVVLTLLGLWAFIWPLFWRWGHTERDRAALSTGPSGRHPFGTDDLGKDVMALVMRGIQRSVEVALITTAIAVALGILVGALAGYYGRFVDSLLMRFTDLVLTLPLLVIVAVISVSVPRAPWYIVPVILGLASWTGLARVVRGEFLSLREKEFVEAARAIGVSNRRIIFRHILPNLAGSIIVVATLAVAGAMLTETALSFLGLGIRPPEVSLGLLINTYQAAFRTRPWLFWFPAVSIVLICLCVNFIGDGLRDAFDPKQTRARA</sequence>
<evidence type="ECO:0000256" key="1">
    <source>
        <dbReference type="ARBA" id="ARBA00004651"/>
    </source>
</evidence>
<dbReference type="InterPro" id="IPR000515">
    <property type="entry name" value="MetI-like"/>
</dbReference>
<keyword evidence="3" id="KW-1003">Cell membrane</keyword>
<feature type="transmembrane region" description="Helical" evidence="7">
    <location>
        <begin position="205"/>
        <end position="226"/>
    </location>
</feature>
<evidence type="ECO:0000256" key="5">
    <source>
        <dbReference type="ARBA" id="ARBA00022989"/>
    </source>
</evidence>
<accession>A0A6J7MY54</accession>
<dbReference type="Pfam" id="PF12911">
    <property type="entry name" value="OppC_N"/>
    <property type="match status" value="1"/>
</dbReference>
<dbReference type="PANTHER" id="PTHR43386">
    <property type="entry name" value="OLIGOPEPTIDE TRANSPORT SYSTEM PERMEASE PROTEIN APPC"/>
    <property type="match status" value="1"/>
</dbReference>
<dbReference type="EMBL" id="CAFBON010000071">
    <property type="protein sequence ID" value="CAB4985981.1"/>
    <property type="molecule type" value="Genomic_DNA"/>
</dbReference>
<comment type="subcellular location">
    <subcellularLocation>
        <location evidence="1">Cell membrane</location>
        <topology evidence="1">Multi-pass membrane protein</topology>
    </subcellularLocation>
</comment>
<dbReference type="GO" id="GO:0055085">
    <property type="term" value="P:transmembrane transport"/>
    <property type="evidence" value="ECO:0007669"/>
    <property type="project" value="InterPro"/>
</dbReference>
<dbReference type="InterPro" id="IPR035906">
    <property type="entry name" value="MetI-like_sf"/>
</dbReference>
<dbReference type="SUPFAM" id="SSF161098">
    <property type="entry name" value="MetI-like"/>
    <property type="match status" value="1"/>
</dbReference>
<evidence type="ECO:0000256" key="7">
    <source>
        <dbReference type="SAM" id="Phobius"/>
    </source>
</evidence>
<reference evidence="10" key="1">
    <citation type="submission" date="2020-05" db="EMBL/GenBank/DDBJ databases">
        <authorList>
            <person name="Chiriac C."/>
            <person name="Salcher M."/>
            <person name="Ghai R."/>
            <person name="Kavagutti S V."/>
        </authorList>
    </citation>
    <scope>NUCLEOTIDE SEQUENCE</scope>
</reference>
<keyword evidence="6 7" id="KW-0472">Membrane</keyword>
<evidence type="ECO:0000256" key="2">
    <source>
        <dbReference type="ARBA" id="ARBA00022448"/>
    </source>
</evidence>
<dbReference type="PROSITE" id="PS50928">
    <property type="entry name" value="ABC_TM1"/>
    <property type="match status" value="1"/>
</dbReference>
<evidence type="ECO:0000313" key="9">
    <source>
        <dbReference type="EMBL" id="CAB4813757.1"/>
    </source>
</evidence>
<dbReference type="InterPro" id="IPR050366">
    <property type="entry name" value="BP-dependent_transpt_permease"/>
</dbReference>
<dbReference type="CDD" id="cd06261">
    <property type="entry name" value="TM_PBP2"/>
    <property type="match status" value="1"/>
</dbReference>
<evidence type="ECO:0000256" key="3">
    <source>
        <dbReference type="ARBA" id="ARBA00022475"/>
    </source>
</evidence>
<feature type="transmembrane region" description="Helical" evidence="7">
    <location>
        <begin position="31"/>
        <end position="51"/>
    </location>
</feature>
<evidence type="ECO:0000313" key="10">
    <source>
        <dbReference type="EMBL" id="CAB4985981.1"/>
    </source>
</evidence>
<evidence type="ECO:0000259" key="8">
    <source>
        <dbReference type="PROSITE" id="PS50928"/>
    </source>
</evidence>
<keyword evidence="5 7" id="KW-1133">Transmembrane helix</keyword>
<dbReference type="Pfam" id="PF00528">
    <property type="entry name" value="BPD_transp_1"/>
    <property type="match status" value="1"/>
</dbReference>
<name>A0A6J7MY54_9ZZZZ</name>
<dbReference type="InterPro" id="IPR025966">
    <property type="entry name" value="OppC_N"/>
</dbReference>
<feature type="transmembrane region" description="Helical" evidence="7">
    <location>
        <begin position="97"/>
        <end position="118"/>
    </location>
</feature>
<dbReference type="PANTHER" id="PTHR43386:SF1">
    <property type="entry name" value="D,D-DIPEPTIDE TRANSPORT SYSTEM PERMEASE PROTEIN DDPC-RELATED"/>
    <property type="match status" value="1"/>
</dbReference>
<dbReference type="EMBL" id="CAFAAJ010000124">
    <property type="protein sequence ID" value="CAB4813757.1"/>
    <property type="molecule type" value="Genomic_DNA"/>
</dbReference>
<dbReference type="GO" id="GO:0005886">
    <property type="term" value="C:plasma membrane"/>
    <property type="evidence" value="ECO:0007669"/>
    <property type="project" value="UniProtKB-SubCell"/>
</dbReference>
<feature type="transmembrane region" description="Helical" evidence="7">
    <location>
        <begin position="130"/>
        <end position="150"/>
    </location>
</feature>
<proteinExistence type="predicted"/>
<feature type="domain" description="ABC transmembrane type-1" evidence="8">
    <location>
        <begin position="91"/>
        <end position="281"/>
    </location>
</feature>
<gene>
    <name evidence="9" type="ORF">UFOPK3001_01745</name>
    <name evidence="10" type="ORF">UFOPK3954_00843</name>
</gene>
<keyword evidence="2" id="KW-0813">Transport</keyword>
<evidence type="ECO:0000256" key="4">
    <source>
        <dbReference type="ARBA" id="ARBA00022692"/>
    </source>
</evidence>
<evidence type="ECO:0000256" key="6">
    <source>
        <dbReference type="ARBA" id="ARBA00023136"/>
    </source>
</evidence>
<keyword evidence="4 7" id="KW-0812">Transmembrane</keyword>
<feature type="transmembrane region" description="Helical" evidence="7">
    <location>
        <begin position="261"/>
        <end position="281"/>
    </location>
</feature>
<dbReference type="Gene3D" id="1.10.3720.10">
    <property type="entry name" value="MetI-like"/>
    <property type="match status" value="1"/>
</dbReference>
<organism evidence="10">
    <name type="scientific">freshwater metagenome</name>
    <dbReference type="NCBI Taxonomy" id="449393"/>
    <lineage>
        <taxon>unclassified sequences</taxon>
        <taxon>metagenomes</taxon>
        <taxon>ecological metagenomes</taxon>
    </lineage>
</organism>